<keyword evidence="9 11" id="KW-0472">Membrane</keyword>
<protein>
    <submittedName>
        <fullName evidence="14">RING-CH-type domain-containing protein</fullName>
    </submittedName>
</protein>
<dbReference type="PANTHER" id="PTHR46065">
    <property type="entry name" value="E3 UBIQUITIN-PROTEIN LIGASE MARCH 2/3 FAMILY MEMBER"/>
    <property type="match status" value="1"/>
</dbReference>
<dbReference type="AlphaFoldDB" id="A0A1I7XWI4"/>
<feature type="domain" description="RING-CH-type" evidence="12">
    <location>
        <begin position="44"/>
        <end position="104"/>
    </location>
</feature>
<dbReference type="Pfam" id="PF12906">
    <property type="entry name" value="RINGv"/>
    <property type="match status" value="1"/>
</dbReference>
<keyword evidence="7" id="KW-0862">Zinc</keyword>
<dbReference type="WBParaSite" id="L893_g1003.t1">
    <property type="protein sequence ID" value="L893_g1003.t1"/>
    <property type="gene ID" value="L893_g1003"/>
</dbReference>
<evidence type="ECO:0000256" key="5">
    <source>
        <dbReference type="ARBA" id="ARBA00022771"/>
    </source>
</evidence>
<keyword evidence="4" id="KW-0479">Metal-binding</keyword>
<feature type="region of interest" description="Disordered" evidence="10">
    <location>
        <begin position="1"/>
        <end position="33"/>
    </location>
</feature>
<evidence type="ECO:0000259" key="12">
    <source>
        <dbReference type="PROSITE" id="PS51292"/>
    </source>
</evidence>
<dbReference type="InterPro" id="IPR011016">
    <property type="entry name" value="Znf_RING-CH"/>
</dbReference>
<keyword evidence="8 11" id="KW-1133">Transmembrane helix</keyword>
<evidence type="ECO:0000256" key="4">
    <source>
        <dbReference type="ARBA" id="ARBA00022723"/>
    </source>
</evidence>
<evidence type="ECO:0000313" key="13">
    <source>
        <dbReference type="Proteomes" id="UP000095287"/>
    </source>
</evidence>
<keyword evidence="6" id="KW-0833">Ubl conjugation pathway</keyword>
<dbReference type="InterPro" id="IPR013083">
    <property type="entry name" value="Znf_RING/FYVE/PHD"/>
</dbReference>
<dbReference type="GO" id="GO:0016567">
    <property type="term" value="P:protein ubiquitination"/>
    <property type="evidence" value="ECO:0007669"/>
    <property type="project" value="TreeGrafter"/>
</dbReference>
<dbReference type="GO" id="GO:0004842">
    <property type="term" value="F:ubiquitin-protein transferase activity"/>
    <property type="evidence" value="ECO:0007669"/>
    <property type="project" value="TreeGrafter"/>
</dbReference>
<evidence type="ECO:0000256" key="9">
    <source>
        <dbReference type="ARBA" id="ARBA00023136"/>
    </source>
</evidence>
<dbReference type="GO" id="GO:0016020">
    <property type="term" value="C:membrane"/>
    <property type="evidence" value="ECO:0007669"/>
    <property type="project" value="UniProtKB-SubCell"/>
</dbReference>
<reference evidence="14" key="1">
    <citation type="submission" date="2016-11" db="UniProtKB">
        <authorList>
            <consortium name="WormBaseParasite"/>
        </authorList>
    </citation>
    <scope>IDENTIFICATION</scope>
</reference>
<sequence length="212" mass="25258">MLQMQTCRRESAPVDRKPSTTKSFPEHHDSDEETRREKIGSIVVFVRIFHVCRICLAEEDAENLISPCECRGTQAVVHVSCLNHWFEVMNTTACQVCKTEYTMERKGFKNWREWSWPKPLSESWEDELDFRCAFLWFIFATRMLFMFLVRGRIETLEKVSDVLGEGKLYAFWWTSFGLNMVYYLSILYLVIDNWITANSAYSWKDRRERTSR</sequence>
<keyword evidence="5" id="KW-0863">Zinc-finger</keyword>
<evidence type="ECO:0000256" key="6">
    <source>
        <dbReference type="ARBA" id="ARBA00022786"/>
    </source>
</evidence>
<evidence type="ECO:0000256" key="10">
    <source>
        <dbReference type="SAM" id="MobiDB-lite"/>
    </source>
</evidence>
<keyword evidence="13" id="KW-1185">Reference proteome</keyword>
<keyword evidence="2" id="KW-0808">Transferase</keyword>
<dbReference type="PROSITE" id="PS51292">
    <property type="entry name" value="ZF_RING_CH"/>
    <property type="match status" value="1"/>
</dbReference>
<evidence type="ECO:0000256" key="1">
    <source>
        <dbReference type="ARBA" id="ARBA00004141"/>
    </source>
</evidence>
<organism evidence="13 14">
    <name type="scientific">Steinernema glaseri</name>
    <dbReference type="NCBI Taxonomy" id="37863"/>
    <lineage>
        <taxon>Eukaryota</taxon>
        <taxon>Metazoa</taxon>
        <taxon>Ecdysozoa</taxon>
        <taxon>Nematoda</taxon>
        <taxon>Chromadorea</taxon>
        <taxon>Rhabditida</taxon>
        <taxon>Tylenchina</taxon>
        <taxon>Panagrolaimomorpha</taxon>
        <taxon>Strongyloidoidea</taxon>
        <taxon>Steinernematidae</taxon>
        <taxon>Steinernema</taxon>
    </lineage>
</organism>
<feature type="transmembrane region" description="Helical" evidence="11">
    <location>
        <begin position="169"/>
        <end position="191"/>
    </location>
</feature>
<comment type="subcellular location">
    <subcellularLocation>
        <location evidence="1">Membrane</location>
        <topology evidence="1">Multi-pass membrane protein</topology>
    </subcellularLocation>
</comment>
<feature type="transmembrane region" description="Helical" evidence="11">
    <location>
        <begin position="128"/>
        <end position="149"/>
    </location>
</feature>
<dbReference type="GO" id="GO:0008270">
    <property type="term" value="F:zinc ion binding"/>
    <property type="evidence" value="ECO:0007669"/>
    <property type="project" value="UniProtKB-KW"/>
</dbReference>
<dbReference type="PANTHER" id="PTHR46065:SF5">
    <property type="entry name" value="RING-CH-TYPE DOMAIN-CONTAINING PROTEIN"/>
    <property type="match status" value="1"/>
</dbReference>
<evidence type="ECO:0000256" key="7">
    <source>
        <dbReference type="ARBA" id="ARBA00022833"/>
    </source>
</evidence>
<keyword evidence="3 11" id="KW-0812">Transmembrane</keyword>
<proteinExistence type="predicted"/>
<dbReference type="Gene3D" id="3.30.40.10">
    <property type="entry name" value="Zinc/RING finger domain, C3HC4 (zinc finger)"/>
    <property type="match status" value="1"/>
</dbReference>
<evidence type="ECO:0000256" key="11">
    <source>
        <dbReference type="SAM" id="Phobius"/>
    </source>
</evidence>
<feature type="compositionally biased region" description="Basic and acidic residues" evidence="10">
    <location>
        <begin position="7"/>
        <end position="33"/>
    </location>
</feature>
<dbReference type="SUPFAM" id="SSF57850">
    <property type="entry name" value="RING/U-box"/>
    <property type="match status" value="1"/>
</dbReference>
<dbReference type="SMART" id="SM00744">
    <property type="entry name" value="RINGv"/>
    <property type="match status" value="1"/>
</dbReference>
<name>A0A1I7XWI4_9BILA</name>
<accession>A0A1I7XWI4</accession>
<evidence type="ECO:0000256" key="3">
    <source>
        <dbReference type="ARBA" id="ARBA00022692"/>
    </source>
</evidence>
<evidence type="ECO:0000256" key="8">
    <source>
        <dbReference type="ARBA" id="ARBA00022989"/>
    </source>
</evidence>
<evidence type="ECO:0000256" key="2">
    <source>
        <dbReference type="ARBA" id="ARBA00022679"/>
    </source>
</evidence>
<evidence type="ECO:0000313" key="14">
    <source>
        <dbReference type="WBParaSite" id="L893_g1003.t1"/>
    </source>
</evidence>
<dbReference type="Proteomes" id="UP000095287">
    <property type="component" value="Unplaced"/>
</dbReference>